<feature type="transmembrane region" description="Helical" evidence="1">
    <location>
        <begin position="86"/>
        <end position="111"/>
    </location>
</feature>
<sequence length="354" mass="41792">MIIYIPPTDQTRMNFKTIITTLYSRRATVILIMLILFIFVKNTIEHNVLQSFVLVLFLLIPSLLTYLLTHYLLIPKFIEQQRSEGYLLYIVASCFMICGIVYVCASIESLLSEIINSLVMERYIGDIRLKYLALVMLTYAISTIIYFVKKFKKENEHKEEVLARNKNMEMEMLKTQINSHFLFNALNNIYSMTYFDNQNASKYIMKLSQMLRYVLEDCETNQVPISSEIKYIENYIDFQKARFETDRDIVFNYRNEIGDVLVSPMIFQPIIENCFKHCPLQHQNSYIHINIIVEKNQIKFTSENTQTLMEVPVKRSSIGIENMKSRLNILYKNHYILNIEDGNDIYKTELIINI</sequence>
<proteinExistence type="predicted"/>
<protein>
    <recommendedName>
        <fullName evidence="2">Signal transduction histidine kinase internal region domain-containing protein</fullName>
    </recommendedName>
</protein>
<dbReference type="PANTHER" id="PTHR34220:SF7">
    <property type="entry name" value="SENSOR HISTIDINE KINASE YPDA"/>
    <property type="match status" value="1"/>
</dbReference>
<gene>
    <name evidence="3" type="ORF">KL86DYS1_11950</name>
</gene>
<feature type="transmembrane region" description="Helical" evidence="1">
    <location>
        <begin position="52"/>
        <end position="74"/>
    </location>
</feature>
<keyword evidence="1" id="KW-1133">Transmembrane helix</keyword>
<dbReference type="InterPro" id="IPR010559">
    <property type="entry name" value="Sig_transdc_His_kin_internal"/>
</dbReference>
<dbReference type="AlphaFoldDB" id="A0A212JDU5"/>
<accession>A0A212JDU5</accession>
<reference evidence="3" key="1">
    <citation type="submission" date="2016-04" db="EMBL/GenBank/DDBJ databases">
        <authorList>
            <person name="Evans L.H."/>
            <person name="Alamgir A."/>
            <person name="Owens N."/>
            <person name="Weber N.D."/>
            <person name="Virtaneva K."/>
            <person name="Barbian K."/>
            <person name="Babar A."/>
            <person name="Rosenke K."/>
        </authorList>
    </citation>
    <scope>NUCLEOTIDE SEQUENCE</scope>
    <source>
        <strain evidence="3">86-1</strain>
    </source>
</reference>
<feature type="transmembrane region" description="Helical" evidence="1">
    <location>
        <begin position="131"/>
        <end position="148"/>
    </location>
</feature>
<evidence type="ECO:0000259" key="2">
    <source>
        <dbReference type="Pfam" id="PF06580"/>
    </source>
</evidence>
<dbReference type="Pfam" id="PF06580">
    <property type="entry name" value="His_kinase"/>
    <property type="match status" value="1"/>
</dbReference>
<name>A0A212JDU5_9BACT</name>
<evidence type="ECO:0000256" key="1">
    <source>
        <dbReference type="SAM" id="Phobius"/>
    </source>
</evidence>
<keyword evidence="1" id="KW-0812">Transmembrane</keyword>
<feature type="transmembrane region" description="Helical" evidence="1">
    <location>
        <begin position="22"/>
        <end position="40"/>
    </location>
</feature>
<dbReference type="PANTHER" id="PTHR34220">
    <property type="entry name" value="SENSOR HISTIDINE KINASE YPDA"/>
    <property type="match status" value="1"/>
</dbReference>
<organism evidence="3">
    <name type="scientific">uncultured Dysgonomonas sp</name>
    <dbReference type="NCBI Taxonomy" id="206096"/>
    <lineage>
        <taxon>Bacteria</taxon>
        <taxon>Pseudomonadati</taxon>
        <taxon>Bacteroidota</taxon>
        <taxon>Bacteroidia</taxon>
        <taxon>Bacteroidales</taxon>
        <taxon>Dysgonomonadaceae</taxon>
        <taxon>Dysgonomonas</taxon>
        <taxon>environmental samples</taxon>
    </lineage>
</organism>
<dbReference type="InterPro" id="IPR036890">
    <property type="entry name" value="HATPase_C_sf"/>
</dbReference>
<dbReference type="Gene3D" id="3.30.565.10">
    <property type="entry name" value="Histidine kinase-like ATPase, C-terminal domain"/>
    <property type="match status" value="1"/>
</dbReference>
<evidence type="ECO:0000313" key="3">
    <source>
        <dbReference type="EMBL" id="SBV97589.1"/>
    </source>
</evidence>
<feature type="domain" description="Signal transduction histidine kinase internal region" evidence="2">
    <location>
        <begin position="168"/>
        <end position="245"/>
    </location>
</feature>
<dbReference type="GO" id="GO:0016020">
    <property type="term" value="C:membrane"/>
    <property type="evidence" value="ECO:0007669"/>
    <property type="project" value="InterPro"/>
</dbReference>
<dbReference type="InterPro" id="IPR050640">
    <property type="entry name" value="Bact_2-comp_sensor_kinase"/>
</dbReference>
<dbReference type="GO" id="GO:0000155">
    <property type="term" value="F:phosphorelay sensor kinase activity"/>
    <property type="evidence" value="ECO:0007669"/>
    <property type="project" value="InterPro"/>
</dbReference>
<keyword evidence="1" id="KW-0472">Membrane</keyword>
<dbReference type="EMBL" id="FLUM01000001">
    <property type="protein sequence ID" value="SBV97589.1"/>
    <property type="molecule type" value="Genomic_DNA"/>
</dbReference>